<accession>A0A9D4RGF4</accession>
<name>A0A9D4RGF4_DREPO</name>
<evidence type="ECO:0000313" key="3">
    <source>
        <dbReference type="Proteomes" id="UP000828390"/>
    </source>
</evidence>
<dbReference type="EMBL" id="JAIWYP010000002">
    <property type="protein sequence ID" value="KAH3866578.1"/>
    <property type="molecule type" value="Genomic_DNA"/>
</dbReference>
<organism evidence="2 3">
    <name type="scientific">Dreissena polymorpha</name>
    <name type="common">Zebra mussel</name>
    <name type="synonym">Mytilus polymorpha</name>
    <dbReference type="NCBI Taxonomy" id="45954"/>
    <lineage>
        <taxon>Eukaryota</taxon>
        <taxon>Metazoa</taxon>
        <taxon>Spiralia</taxon>
        <taxon>Lophotrochozoa</taxon>
        <taxon>Mollusca</taxon>
        <taxon>Bivalvia</taxon>
        <taxon>Autobranchia</taxon>
        <taxon>Heteroconchia</taxon>
        <taxon>Euheterodonta</taxon>
        <taxon>Imparidentia</taxon>
        <taxon>Neoheterodontei</taxon>
        <taxon>Myida</taxon>
        <taxon>Dreissenoidea</taxon>
        <taxon>Dreissenidae</taxon>
        <taxon>Dreissena</taxon>
    </lineage>
</organism>
<reference evidence="2" key="2">
    <citation type="submission" date="2020-11" db="EMBL/GenBank/DDBJ databases">
        <authorList>
            <person name="McCartney M.A."/>
            <person name="Auch B."/>
            <person name="Kono T."/>
            <person name="Mallez S."/>
            <person name="Becker A."/>
            <person name="Gohl D.M."/>
            <person name="Silverstein K.A.T."/>
            <person name="Koren S."/>
            <person name="Bechman K.B."/>
            <person name="Herman A."/>
            <person name="Abrahante J.E."/>
            <person name="Garbe J."/>
        </authorList>
    </citation>
    <scope>NUCLEOTIDE SEQUENCE</scope>
    <source>
        <strain evidence="2">Duluth1</strain>
        <tissue evidence="2">Whole animal</tissue>
    </source>
</reference>
<protein>
    <recommendedName>
        <fullName evidence="1">TRPM SLOG domain-containing protein</fullName>
    </recommendedName>
</protein>
<dbReference type="AlphaFoldDB" id="A0A9D4RGF4"/>
<proteinExistence type="predicted"/>
<feature type="domain" description="TRPM SLOG" evidence="1">
    <location>
        <begin position="11"/>
        <end position="66"/>
    </location>
</feature>
<dbReference type="Proteomes" id="UP000828390">
    <property type="component" value="Unassembled WGS sequence"/>
</dbReference>
<keyword evidence="3" id="KW-1185">Reference proteome</keyword>
<sequence length="74" mass="8104">MRGVESFDCKRKDRDNLGCVVIVLGVDVSVLKKALYAVTHGIPVVFIQGSGSEADLIAACINQNERSTDKYVYK</sequence>
<evidence type="ECO:0000259" key="1">
    <source>
        <dbReference type="Pfam" id="PF18139"/>
    </source>
</evidence>
<evidence type="ECO:0000313" key="2">
    <source>
        <dbReference type="EMBL" id="KAH3866578.1"/>
    </source>
</evidence>
<dbReference type="InterPro" id="IPR041491">
    <property type="entry name" value="TRPM_SLOG"/>
</dbReference>
<dbReference type="Pfam" id="PF18139">
    <property type="entry name" value="LSDAT_euk"/>
    <property type="match status" value="1"/>
</dbReference>
<gene>
    <name evidence="2" type="ORF">DPMN_029675</name>
</gene>
<comment type="caution">
    <text evidence="2">The sequence shown here is derived from an EMBL/GenBank/DDBJ whole genome shotgun (WGS) entry which is preliminary data.</text>
</comment>
<reference evidence="2" key="1">
    <citation type="journal article" date="2019" name="bioRxiv">
        <title>The Genome of the Zebra Mussel, Dreissena polymorpha: A Resource for Invasive Species Research.</title>
        <authorList>
            <person name="McCartney M.A."/>
            <person name="Auch B."/>
            <person name="Kono T."/>
            <person name="Mallez S."/>
            <person name="Zhang Y."/>
            <person name="Obille A."/>
            <person name="Becker A."/>
            <person name="Abrahante J.E."/>
            <person name="Garbe J."/>
            <person name="Badalamenti J.P."/>
            <person name="Herman A."/>
            <person name="Mangelson H."/>
            <person name="Liachko I."/>
            <person name="Sullivan S."/>
            <person name="Sone E.D."/>
            <person name="Koren S."/>
            <person name="Silverstein K.A.T."/>
            <person name="Beckman K.B."/>
            <person name="Gohl D.M."/>
        </authorList>
    </citation>
    <scope>NUCLEOTIDE SEQUENCE</scope>
    <source>
        <strain evidence="2">Duluth1</strain>
        <tissue evidence="2">Whole animal</tissue>
    </source>
</reference>